<dbReference type="Gene3D" id="3.60.21.10">
    <property type="match status" value="1"/>
</dbReference>
<dbReference type="InterPro" id="IPR050126">
    <property type="entry name" value="Ap4A_hydrolase"/>
</dbReference>
<dbReference type="InterPro" id="IPR029052">
    <property type="entry name" value="Metallo-depent_PP-like"/>
</dbReference>
<dbReference type="SUPFAM" id="SSF56300">
    <property type="entry name" value="Metallo-dependent phosphatases"/>
    <property type="match status" value="1"/>
</dbReference>
<proteinExistence type="inferred from homology"/>
<organism evidence="4 5">
    <name type="scientific">Krasilnikoviella flava</name>
    <dbReference type="NCBI Taxonomy" id="526729"/>
    <lineage>
        <taxon>Bacteria</taxon>
        <taxon>Bacillati</taxon>
        <taxon>Actinomycetota</taxon>
        <taxon>Actinomycetes</taxon>
        <taxon>Micrococcales</taxon>
        <taxon>Promicromonosporaceae</taxon>
        <taxon>Krasilnikoviella</taxon>
    </lineage>
</organism>
<comment type="similarity">
    <text evidence="1">Belongs to the metallophosphoesterase superfamily. YfcE family.</text>
</comment>
<evidence type="ECO:0000259" key="3">
    <source>
        <dbReference type="Pfam" id="PF12850"/>
    </source>
</evidence>
<evidence type="ECO:0000256" key="1">
    <source>
        <dbReference type="ARBA" id="ARBA00008950"/>
    </source>
</evidence>
<feature type="domain" description="Calcineurin-like phosphoesterase" evidence="3">
    <location>
        <begin position="11"/>
        <end position="193"/>
    </location>
</feature>
<dbReference type="PANTHER" id="PTHR42850">
    <property type="entry name" value="METALLOPHOSPHOESTERASE"/>
    <property type="match status" value="1"/>
</dbReference>
<name>A0A1T5ICF8_9MICO</name>
<dbReference type="GO" id="GO:0005737">
    <property type="term" value="C:cytoplasm"/>
    <property type="evidence" value="ECO:0007669"/>
    <property type="project" value="TreeGrafter"/>
</dbReference>
<reference evidence="4 5" key="1">
    <citation type="submission" date="2017-02" db="EMBL/GenBank/DDBJ databases">
        <authorList>
            <person name="Peterson S.W."/>
        </authorList>
    </citation>
    <scope>NUCLEOTIDE SEQUENCE [LARGE SCALE GENOMIC DNA]</scope>
    <source>
        <strain evidence="4 5">DSM 21481</strain>
    </source>
</reference>
<dbReference type="GO" id="GO:0016791">
    <property type="term" value="F:phosphatase activity"/>
    <property type="evidence" value="ECO:0007669"/>
    <property type="project" value="TreeGrafter"/>
</dbReference>
<dbReference type="EMBL" id="FUZQ01000001">
    <property type="protein sequence ID" value="SKC36881.1"/>
    <property type="molecule type" value="Genomic_DNA"/>
</dbReference>
<dbReference type="AlphaFoldDB" id="A0A1T5ICF8"/>
<dbReference type="OrthoDB" id="9813918at2"/>
<evidence type="ECO:0000313" key="5">
    <source>
        <dbReference type="Proteomes" id="UP000189777"/>
    </source>
</evidence>
<evidence type="ECO:0000313" key="4">
    <source>
        <dbReference type="EMBL" id="SKC36881.1"/>
    </source>
</evidence>
<feature type="region of interest" description="Disordered" evidence="2">
    <location>
        <begin position="248"/>
        <end position="268"/>
    </location>
</feature>
<evidence type="ECO:0000256" key="2">
    <source>
        <dbReference type="SAM" id="MobiDB-lite"/>
    </source>
</evidence>
<dbReference type="STRING" id="526729.SAMN04324258_0332"/>
<dbReference type="Proteomes" id="UP000189777">
    <property type="component" value="Unassembled WGS sequence"/>
</dbReference>
<dbReference type="PANTHER" id="PTHR42850:SF2">
    <property type="entry name" value="BLL5683 PROTEIN"/>
    <property type="match status" value="1"/>
</dbReference>
<sequence length="268" mass="28460">MDVRRGELGTVAVLSDVHGVLPVLGAVLDEPDVRAADAVVVTGDHAAGPQPVAVLDRLRALDDRAVLVRGNADRELVSHARDGSGPVPDPITPWAAAQLRPEDVELLAGLPHPVELRVRGFGRVLACHGTPRDDEEVVLVDSSLERWADVLGGLDDDVTTVLCGHTHMPFVRLVDRRLLVNPGSVGMPYGRPGGAWALLRDGQVELRHTTVDVDAAVAAVAAGSTYPDARSWAEEYLRSSASDADALRVFGPRDGRSARPAGERQSSS</sequence>
<keyword evidence="5" id="KW-1185">Reference proteome</keyword>
<dbReference type="Pfam" id="PF12850">
    <property type="entry name" value="Metallophos_2"/>
    <property type="match status" value="1"/>
</dbReference>
<gene>
    <name evidence="4" type="ORF">SAMN04324258_0332</name>
</gene>
<accession>A0A1T5ICF8</accession>
<dbReference type="RefSeq" id="WP_079570098.1">
    <property type="nucleotide sequence ID" value="NZ_FUZQ01000001.1"/>
</dbReference>
<dbReference type="InterPro" id="IPR024654">
    <property type="entry name" value="Calcineurin-like_PHP_lpxH"/>
</dbReference>
<protein>
    <submittedName>
        <fullName evidence="4">Phosphoesterase, MJ0936 family</fullName>
    </submittedName>
</protein>